<name>A0ABV9W398_9ACTN</name>
<evidence type="ECO:0000313" key="2">
    <source>
        <dbReference type="Proteomes" id="UP001595912"/>
    </source>
</evidence>
<comment type="caution">
    <text evidence="1">The sequence shown here is derived from an EMBL/GenBank/DDBJ whole genome shotgun (WGS) entry which is preliminary data.</text>
</comment>
<protein>
    <recommendedName>
        <fullName evidence="3">Bacterial transcriptional activator domain-containing protein</fullName>
    </recommendedName>
</protein>
<evidence type="ECO:0008006" key="3">
    <source>
        <dbReference type="Google" id="ProtNLM"/>
    </source>
</evidence>
<proteinExistence type="predicted"/>
<dbReference type="EMBL" id="JBHSIU010000045">
    <property type="protein sequence ID" value="MFC5002767.1"/>
    <property type="molecule type" value="Genomic_DNA"/>
</dbReference>
<keyword evidence="2" id="KW-1185">Reference proteome</keyword>
<reference evidence="2" key="1">
    <citation type="journal article" date="2019" name="Int. J. Syst. Evol. Microbiol.">
        <title>The Global Catalogue of Microorganisms (GCM) 10K type strain sequencing project: providing services to taxonomists for standard genome sequencing and annotation.</title>
        <authorList>
            <consortium name="The Broad Institute Genomics Platform"/>
            <consortium name="The Broad Institute Genome Sequencing Center for Infectious Disease"/>
            <person name="Wu L."/>
            <person name="Ma J."/>
        </authorList>
    </citation>
    <scope>NUCLEOTIDE SEQUENCE [LARGE SCALE GENOMIC DNA]</scope>
    <source>
        <strain evidence="2">CGMCC 4.7152</strain>
    </source>
</reference>
<sequence>MTESVERDLNPPTAVSPELPWELWLGYDLEQFYEIFGELYFVAFTLPPETVEELGTVRRWTVYQLRQLRVSGMLIDAADYAVRDLTTWTQRRIVADPSLNRRRRSIRDTFELLLQVAGSHVRPERRRYYDLGVMFYRLRMCVDTEQLRDAWPDWVLRGWPGIVEVYRRELDRSARVLIDAVAADDADPALWELDDAFRSLAARLRAGGAPDDELYRRIAAAALAAGLLNPPNRADRTPGTGVDPV</sequence>
<gene>
    <name evidence="1" type="ORF">ACFPIJ_33685</name>
</gene>
<accession>A0ABV9W398</accession>
<organism evidence="1 2">
    <name type="scientific">Dactylosporangium cerinum</name>
    <dbReference type="NCBI Taxonomy" id="1434730"/>
    <lineage>
        <taxon>Bacteria</taxon>
        <taxon>Bacillati</taxon>
        <taxon>Actinomycetota</taxon>
        <taxon>Actinomycetes</taxon>
        <taxon>Micromonosporales</taxon>
        <taxon>Micromonosporaceae</taxon>
        <taxon>Dactylosporangium</taxon>
    </lineage>
</organism>
<dbReference type="Proteomes" id="UP001595912">
    <property type="component" value="Unassembled WGS sequence"/>
</dbReference>
<evidence type="ECO:0000313" key="1">
    <source>
        <dbReference type="EMBL" id="MFC5002767.1"/>
    </source>
</evidence>
<dbReference type="RefSeq" id="WP_380121164.1">
    <property type="nucleotide sequence ID" value="NZ_JBHSIU010000045.1"/>
</dbReference>